<dbReference type="InterPro" id="IPR015267">
    <property type="entry name" value="PPP4R2"/>
</dbReference>
<protein>
    <submittedName>
        <fullName evidence="3">Uncharacterized protein</fullName>
    </submittedName>
</protein>
<evidence type="ECO:0000313" key="3">
    <source>
        <dbReference type="EMBL" id="EXJ62123.1"/>
    </source>
</evidence>
<dbReference type="GO" id="GO:0019888">
    <property type="term" value="F:protein phosphatase regulator activity"/>
    <property type="evidence" value="ECO:0007669"/>
    <property type="project" value="InterPro"/>
</dbReference>
<dbReference type="OrthoDB" id="341898at2759"/>
<reference evidence="3 4" key="1">
    <citation type="submission" date="2013-03" db="EMBL/GenBank/DDBJ databases">
        <title>The Genome Sequence of Cladophialophora yegresii CBS 114405.</title>
        <authorList>
            <consortium name="The Broad Institute Genomics Platform"/>
            <person name="Cuomo C."/>
            <person name="de Hoog S."/>
            <person name="Gorbushina A."/>
            <person name="Walker B."/>
            <person name="Young S.K."/>
            <person name="Zeng Q."/>
            <person name="Gargeya S."/>
            <person name="Fitzgerald M."/>
            <person name="Haas B."/>
            <person name="Abouelleil A."/>
            <person name="Allen A.W."/>
            <person name="Alvarado L."/>
            <person name="Arachchi H.M."/>
            <person name="Berlin A.M."/>
            <person name="Chapman S.B."/>
            <person name="Gainer-Dewar J."/>
            <person name="Goldberg J."/>
            <person name="Griggs A."/>
            <person name="Gujja S."/>
            <person name="Hansen M."/>
            <person name="Howarth C."/>
            <person name="Imamovic A."/>
            <person name="Ireland A."/>
            <person name="Larimer J."/>
            <person name="McCowan C."/>
            <person name="Murphy C."/>
            <person name="Pearson M."/>
            <person name="Poon T.W."/>
            <person name="Priest M."/>
            <person name="Roberts A."/>
            <person name="Saif S."/>
            <person name="Shea T."/>
            <person name="Sisk P."/>
            <person name="Sykes S."/>
            <person name="Wortman J."/>
            <person name="Nusbaum C."/>
            <person name="Birren B."/>
        </authorList>
    </citation>
    <scope>NUCLEOTIDE SEQUENCE [LARGE SCALE GENOMIC DNA]</scope>
    <source>
        <strain evidence="3 4">CBS 114405</strain>
    </source>
</reference>
<dbReference type="PANTHER" id="PTHR16487:SF0">
    <property type="entry name" value="PROTEIN PHOSPHATASE 4 REGULATORY SUBUNIT 2-RELATED"/>
    <property type="match status" value="1"/>
</dbReference>
<dbReference type="HOGENOM" id="CLU_024587_0_0_1"/>
<dbReference type="PANTHER" id="PTHR16487">
    <property type="entry name" value="PPP4R2-RELATED PROTEIN"/>
    <property type="match status" value="1"/>
</dbReference>
<organism evidence="3 4">
    <name type="scientific">Cladophialophora yegresii CBS 114405</name>
    <dbReference type="NCBI Taxonomy" id="1182544"/>
    <lineage>
        <taxon>Eukaryota</taxon>
        <taxon>Fungi</taxon>
        <taxon>Dikarya</taxon>
        <taxon>Ascomycota</taxon>
        <taxon>Pezizomycotina</taxon>
        <taxon>Eurotiomycetes</taxon>
        <taxon>Chaetothyriomycetidae</taxon>
        <taxon>Chaetothyriales</taxon>
        <taxon>Herpotrichiellaceae</taxon>
        <taxon>Cladophialophora</taxon>
    </lineage>
</organism>
<feature type="compositionally biased region" description="Polar residues" evidence="2">
    <location>
        <begin position="264"/>
        <end position="285"/>
    </location>
</feature>
<feature type="region of interest" description="Disordered" evidence="2">
    <location>
        <begin position="260"/>
        <end position="309"/>
    </location>
</feature>
<evidence type="ECO:0000256" key="1">
    <source>
        <dbReference type="ARBA" id="ARBA00009207"/>
    </source>
</evidence>
<dbReference type="STRING" id="1182544.W9W2E5"/>
<feature type="compositionally biased region" description="Polar residues" evidence="2">
    <location>
        <begin position="96"/>
        <end position="105"/>
    </location>
</feature>
<accession>W9W2E5</accession>
<dbReference type="VEuPathDB" id="FungiDB:A1O7_02556"/>
<dbReference type="GO" id="GO:0030289">
    <property type="term" value="C:protein phosphatase 4 complex"/>
    <property type="evidence" value="ECO:0007669"/>
    <property type="project" value="InterPro"/>
</dbReference>
<dbReference type="eggNOG" id="ENOG502SBSZ">
    <property type="taxonomic scope" value="Eukaryota"/>
</dbReference>
<name>W9W2E5_9EURO</name>
<dbReference type="GeneID" id="19177162"/>
<feature type="compositionally biased region" description="Polar residues" evidence="2">
    <location>
        <begin position="116"/>
        <end position="125"/>
    </location>
</feature>
<evidence type="ECO:0000256" key="2">
    <source>
        <dbReference type="SAM" id="MobiDB-lite"/>
    </source>
</evidence>
<keyword evidence="4" id="KW-1185">Reference proteome</keyword>
<feature type="compositionally biased region" description="Low complexity" evidence="2">
    <location>
        <begin position="466"/>
        <end position="476"/>
    </location>
</feature>
<feature type="compositionally biased region" description="Low complexity" evidence="2">
    <location>
        <begin position="417"/>
        <end position="426"/>
    </location>
</feature>
<proteinExistence type="inferred from homology"/>
<sequence length="492" mass="52458">MSLGKPVTVYLTSVEAHSERILTQHLSLDERALEQVANNGEMDYEKWPSILEPLLQQLNQVVYTEFPMPRPYPVVNRPAPSSPSQTQPPPLRDPNPVSQTPSTPARNLPPVPPFPNSSATTTSHVPDSLPPSQDPPIDTANELPPLLLQILKSVTHNLRSSFSKRPPHTIQRLAELILYPTTHYKTLPAWLRAIDRVVSVSSPADIFPLSEAPALVNGVNGDGGGGILWNNSDTRNGYDSASLGSDESLGGALLTPIPWLRNGVTGSEDSNEESGNLDSNTSASTEGLEDSLGMPVTRMNGDTLVPERPDGAVTQGELIRLEQEAGVVPVTRNPPDSHVSGTLEENSLLEDADMVPHARGPDLVGSVDMGRVDGQDVELRIGSPPGEDGKRETDANDAQTVLPGNVSSAEPVGDPKASSSGAASTADSEDFEIVLEDAVGNGDLEAMQLDDTGTEAQETERSQPPDDQVVDVVLVDADGKTEDESPGRNKEP</sequence>
<dbReference type="GO" id="GO:0005737">
    <property type="term" value="C:cytoplasm"/>
    <property type="evidence" value="ECO:0007669"/>
    <property type="project" value="TreeGrafter"/>
</dbReference>
<dbReference type="RefSeq" id="XP_007754777.1">
    <property type="nucleotide sequence ID" value="XM_007756587.1"/>
</dbReference>
<feature type="region of interest" description="Disordered" evidence="2">
    <location>
        <begin position="73"/>
        <end position="141"/>
    </location>
</feature>
<feature type="region of interest" description="Disordered" evidence="2">
    <location>
        <begin position="449"/>
        <end position="492"/>
    </location>
</feature>
<dbReference type="AlphaFoldDB" id="W9W2E5"/>
<dbReference type="GO" id="GO:0005634">
    <property type="term" value="C:nucleus"/>
    <property type="evidence" value="ECO:0007669"/>
    <property type="project" value="TreeGrafter"/>
</dbReference>
<dbReference type="Proteomes" id="UP000019473">
    <property type="component" value="Unassembled WGS sequence"/>
</dbReference>
<feature type="region of interest" description="Disordered" evidence="2">
    <location>
        <begin position="347"/>
        <end position="431"/>
    </location>
</feature>
<comment type="caution">
    <text evidence="3">The sequence shown here is derived from an EMBL/GenBank/DDBJ whole genome shotgun (WGS) entry which is preliminary data.</text>
</comment>
<dbReference type="Pfam" id="PF09184">
    <property type="entry name" value="PPP4R2"/>
    <property type="match status" value="1"/>
</dbReference>
<feature type="compositionally biased region" description="Basic and acidic residues" evidence="2">
    <location>
        <begin position="477"/>
        <end position="492"/>
    </location>
</feature>
<dbReference type="EMBL" id="AMGW01000002">
    <property type="protein sequence ID" value="EXJ62123.1"/>
    <property type="molecule type" value="Genomic_DNA"/>
</dbReference>
<comment type="similarity">
    <text evidence="1">Belongs to the PPP4R2 family.</text>
</comment>
<evidence type="ECO:0000313" key="4">
    <source>
        <dbReference type="Proteomes" id="UP000019473"/>
    </source>
</evidence>
<gene>
    <name evidence="3" type="ORF">A1O7_02556</name>
</gene>
<feature type="compositionally biased region" description="Basic and acidic residues" evidence="2">
    <location>
        <begin position="370"/>
        <end position="379"/>
    </location>
</feature>